<keyword evidence="1" id="KW-0472">Membrane</keyword>
<dbReference type="AlphaFoldDB" id="A0AAW0ET45"/>
<feature type="transmembrane region" description="Helical" evidence="1">
    <location>
        <begin position="153"/>
        <end position="173"/>
    </location>
</feature>
<proteinExistence type="predicted"/>
<reference evidence="3 4" key="1">
    <citation type="journal article" date="2021" name="MBio">
        <title>A New Model Trypanosomatid, Novymonas esmeraldas: Genomic Perception of Its 'Candidatus Pandoraea novymonadis' Endosymbiont.</title>
        <authorList>
            <person name="Zakharova A."/>
            <person name="Saura A."/>
            <person name="Butenko A."/>
            <person name="Podesvova L."/>
            <person name="Warmusova S."/>
            <person name="Kostygov A.Y."/>
            <person name="Nenarokova A."/>
            <person name="Lukes J."/>
            <person name="Opperdoes F.R."/>
            <person name="Yurchenko V."/>
        </authorList>
    </citation>
    <scope>NUCLEOTIDE SEQUENCE [LARGE SCALE GENOMIC DNA]</scope>
    <source>
        <strain evidence="3 4">E262AT.01</strain>
    </source>
</reference>
<feature type="chain" id="PRO_5043519315" evidence="2">
    <location>
        <begin position="32"/>
        <end position="287"/>
    </location>
</feature>
<keyword evidence="1" id="KW-1133">Transmembrane helix</keyword>
<feature type="transmembrane region" description="Helical" evidence="1">
    <location>
        <begin position="123"/>
        <end position="141"/>
    </location>
</feature>
<gene>
    <name evidence="3" type="ORF">NESM_000517200</name>
</gene>
<sequence length="287" mass="29706">MARSSPPLLLPAMAAAVVALVCLHFIEFATASTDTVGESGAGASAAQPIAALAARARHAAEQMLAPVAAALLPCLPTPVRELGPAFAHGAASLVMIGRRARAVPAAVNGAHGDAVLQHTACKFVYAAGAAGAELALLKLVYREPYRNQRRNPINSFFATATGFAILVLLTALPNDLVDTSLVCVLCFKLSSEVYTPAIVCGQLLRVYAAAVVPALPTVSTAYTALLAYWADGSATGLTRTQVREAWTELVLAALVVGAIAFTTSARRTASPAASQEPESDGDTYYDE</sequence>
<keyword evidence="1" id="KW-0812">Transmembrane</keyword>
<protein>
    <submittedName>
        <fullName evidence="3">Uncharacterized protein</fullName>
    </submittedName>
</protein>
<evidence type="ECO:0000256" key="2">
    <source>
        <dbReference type="SAM" id="SignalP"/>
    </source>
</evidence>
<feature type="signal peptide" evidence="2">
    <location>
        <begin position="1"/>
        <end position="31"/>
    </location>
</feature>
<evidence type="ECO:0000256" key="1">
    <source>
        <dbReference type="SAM" id="Phobius"/>
    </source>
</evidence>
<evidence type="ECO:0000313" key="3">
    <source>
        <dbReference type="EMBL" id="KAK7195858.1"/>
    </source>
</evidence>
<keyword evidence="2" id="KW-0732">Signal</keyword>
<accession>A0AAW0ET45</accession>
<dbReference type="EMBL" id="JAECZO010000063">
    <property type="protein sequence ID" value="KAK7195858.1"/>
    <property type="molecule type" value="Genomic_DNA"/>
</dbReference>
<feature type="transmembrane region" description="Helical" evidence="1">
    <location>
        <begin position="206"/>
        <end position="229"/>
    </location>
</feature>
<comment type="caution">
    <text evidence="3">The sequence shown here is derived from an EMBL/GenBank/DDBJ whole genome shotgun (WGS) entry which is preliminary data.</text>
</comment>
<name>A0AAW0ET45_9TRYP</name>
<organism evidence="3 4">
    <name type="scientific">Novymonas esmeraldas</name>
    <dbReference type="NCBI Taxonomy" id="1808958"/>
    <lineage>
        <taxon>Eukaryota</taxon>
        <taxon>Discoba</taxon>
        <taxon>Euglenozoa</taxon>
        <taxon>Kinetoplastea</taxon>
        <taxon>Metakinetoplastina</taxon>
        <taxon>Trypanosomatida</taxon>
        <taxon>Trypanosomatidae</taxon>
        <taxon>Novymonas</taxon>
    </lineage>
</organism>
<dbReference type="Proteomes" id="UP001430356">
    <property type="component" value="Unassembled WGS sequence"/>
</dbReference>
<evidence type="ECO:0000313" key="4">
    <source>
        <dbReference type="Proteomes" id="UP001430356"/>
    </source>
</evidence>
<keyword evidence="4" id="KW-1185">Reference proteome</keyword>
<feature type="transmembrane region" description="Helical" evidence="1">
    <location>
        <begin position="249"/>
        <end position="265"/>
    </location>
</feature>